<dbReference type="GO" id="GO:0012505">
    <property type="term" value="C:endomembrane system"/>
    <property type="evidence" value="ECO:0007669"/>
    <property type="project" value="UniProtKB-SubCell"/>
</dbReference>
<keyword evidence="4 5" id="KW-0472">Membrane</keyword>
<organism evidence="6 7">
    <name type="scientific">Roseivivax lentus</name>
    <dbReference type="NCBI Taxonomy" id="633194"/>
    <lineage>
        <taxon>Bacteria</taxon>
        <taxon>Pseudomonadati</taxon>
        <taxon>Pseudomonadota</taxon>
        <taxon>Alphaproteobacteria</taxon>
        <taxon>Rhodobacterales</taxon>
        <taxon>Roseobacteraceae</taxon>
        <taxon>Roseivivax</taxon>
    </lineage>
</organism>
<dbReference type="PANTHER" id="PTHR12714:SF9">
    <property type="entry name" value="PROTEIN-S-ISOPRENYLCYSTEINE O-METHYLTRANSFERASE"/>
    <property type="match status" value="1"/>
</dbReference>
<evidence type="ECO:0000256" key="2">
    <source>
        <dbReference type="ARBA" id="ARBA00022692"/>
    </source>
</evidence>
<reference evidence="7" key="1">
    <citation type="submission" date="2017-01" db="EMBL/GenBank/DDBJ databases">
        <authorList>
            <person name="Varghese N."/>
            <person name="Submissions S."/>
        </authorList>
    </citation>
    <scope>NUCLEOTIDE SEQUENCE [LARGE SCALE GENOMIC DNA]</scope>
    <source>
        <strain evidence="7">DSM 29430</strain>
    </source>
</reference>
<dbReference type="RefSeq" id="WP_076448813.1">
    <property type="nucleotide sequence ID" value="NZ_FTOQ01000009.1"/>
</dbReference>
<dbReference type="AlphaFoldDB" id="A0A1N7NML6"/>
<evidence type="ECO:0000256" key="1">
    <source>
        <dbReference type="ARBA" id="ARBA00004127"/>
    </source>
</evidence>
<dbReference type="Pfam" id="PF04191">
    <property type="entry name" value="PEMT"/>
    <property type="match status" value="1"/>
</dbReference>
<dbReference type="STRING" id="633194.SAMN05421759_10926"/>
<dbReference type="GO" id="GO:0008168">
    <property type="term" value="F:methyltransferase activity"/>
    <property type="evidence" value="ECO:0007669"/>
    <property type="project" value="UniProtKB-KW"/>
</dbReference>
<evidence type="ECO:0000256" key="4">
    <source>
        <dbReference type="ARBA" id="ARBA00023136"/>
    </source>
</evidence>
<dbReference type="InterPro" id="IPR007318">
    <property type="entry name" value="Phopholipid_MeTrfase"/>
</dbReference>
<keyword evidence="6" id="KW-0808">Transferase</keyword>
<gene>
    <name evidence="6" type="ORF">SAMN05421759_10926</name>
</gene>
<keyword evidence="3 5" id="KW-1133">Transmembrane helix</keyword>
<dbReference type="PANTHER" id="PTHR12714">
    <property type="entry name" value="PROTEIN-S ISOPRENYLCYSTEINE O-METHYLTRANSFERASE"/>
    <property type="match status" value="1"/>
</dbReference>
<dbReference type="Gene3D" id="1.20.120.1630">
    <property type="match status" value="1"/>
</dbReference>
<keyword evidence="7" id="KW-1185">Reference proteome</keyword>
<dbReference type="GO" id="GO:0032259">
    <property type="term" value="P:methylation"/>
    <property type="evidence" value="ECO:0007669"/>
    <property type="project" value="UniProtKB-KW"/>
</dbReference>
<evidence type="ECO:0000313" key="7">
    <source>
        <dbReference type="Proteomes" id="UP000186684"/>
    </source>
</evidence>
<dbReference type="EMBL" id="FTOQ01000009">
    <property type="protein sequence ID" value="SIS99510.1"/>
    <property type="molecule type" value="Genomic_DNA"/>
</dbReference>
<feature type="transmembrane region" description="Helical" evidence="5">
    <location>
        <begin position="86"/>
        <end position="112"/>
    </location>
</feature>
<evidence type="ECO:0000256" key="5">
    <source>
        <dbReference type="SAM" id="Phobius"/>
    </source>
</evidence>
<evidence type="ECO:0000256" key="3">
    <source>
        <dbReference type="ARBA" id="ARBA00022989"/>
    </source>
</evidence>
<dbReference type="Proteomes" id="UP000186684">
    <property type="component" value="Unassembled WGS sequence"/>
</dbReference>
<keyword evidence="2 5" id="KW-0812">Transmembrane</keyword>
<evidence type="ECO:0000313" key="6">
    <source>
        <dbReference type="EMBL" id="SIS99510.1"/>
    </source>
</evidence>
<sequence>MKWIDMPPVWLLGALVLARLGAGLGAVPRLPMSGAVFIAMGLGLIALAAWEFRRARTTIIPRDAPSALIRTGIFAKTRNPIYLGDALILAGCALWWGSLPGLLLVPVFIWLINKRFIAGEEARLRDTFLAEFDAYAQQVRRWL</sequence>
<proteinExistence type="predicted"/>
<dbReference type="OrthoDB" id="9811969at2"/>
<name>A0A1N7NML6_9RHOB</name>
<keyword evidence="6" id="KW-0489">Methyltransferase</keyword>
<protein>
    <submittedName>
        <fullName evidence="6">Protein-S-isoprenylcysteine O-methyltransferase Ste14</fullName>
    </submittedName>
</protein>
<feature type="transmembrane region" description="Helical" evidence="5">
    <location>
        <begin position="35"/>
        <end position="52"/>
    </location>
</feature>
<accession>A0A1N7NML6</accession>
<comment type="subcellular location">
    <subcellularLocation>
        <location evidence="1">Endomembrane system</location>
        <topology evidence="1">Multi-pass membrane protein</topology>
    </subcellularLocation>
</comment>